<feature type="domain" description="TRAP C4-dicarboxylate transport system permease DctM subunit" evidence="8">
    <location>
        <begin position="8"/>
        <end position="427"/>
    </location>
</feature>
<feature type="transmembrane region" description="Helical" evidence="7">
    <location>
        <begin position="241"/>
        <end position="259"/>
    </location>
</feature>
<dbReference type="PANTHER" id="PTHR33362:SF2">
    <property type="entry name" value="TRAP TRANSPORTER LARGE PERMEASE PROTEIN"/>
    <property type="match status" value="1"/>
</dbReference>
<feature type="transmembrane region" description="Helical" evidence="7">
    <location>
        <begin position="103"/>
        <end position="124"/>
    </location>
</feature>
<dbReference type="AlphaFoldDB" id="A0A4V3XK99"/>
<feature type="transmembrane region" description="Helical" evidence="7">
    <location>
        <begin position="47"/>
        <end position="66"/>
    </location>
</feature>
<keyword evidence="2" id="KW-1003">Cell membrane</keyword>
<feature type="transmembrane region" description="Helical" evidence="7">
    <location>
        <begin position="326"/>
        <end position="354"/>
    </location>
</feature>
<comment type="subcellular location">
    <subcellularLocation>
        <location evidence="1 7">Cell inner membrane</location>
        <topology evidence="1 7">Multi-pass membrane protein</topology>
    </subcellularLocation>
</comment>
<proteinExistence type="inferred from homology"/>
<evidence type="ECO:0000256" key="2">
    <source>
        <dbReference type="ARBA" id="ARBA00022475"/>
    </source>
</evidence>
<dbReference type="PIRSF" id="PIRSF006066">
    <property type="entry name" value="HI0050"/>
    <property type="match status" value="1"/>
</dbReference>
<feature type="transmembrane region" description="Helical" evidence="7">
    <location>
        <begin position="366"/>
        <end position="392"/>
    </location>
</feature>
<keyword evidence="7" id="KW-0813">Transport</keyword>
<evidence type="ECO:0000313" key="9">
    <source>
        <dbReference type="EMBL" id="THH36143.1"/>
    </source>
</evidence>
<dbReference type="RefSeq" id="WP_136463613.1">
    <property type="nucleotide sequence ID" value="NZ_SRKY01000003.1"/>
</dbReference>
<keyword evidence="4 7" id="KW-0812">Transmembrane</keyword>
<evidence type="ECO:0000259" key="8">
    <source>
        <dbReference type="Pfam" id="PF06808"/>
    </source>
</evidence>
<sequence length="439" mass="45738">MVWLLLFIFALVAVLSGVAISYVAGAAAVLAFVISDHAAYLGILPQRIFSQIDVFTFLAMPLFILAGETMTKGGVTRVLIDLAMLIVGRLKGGLGYVNVASSVFLAGISGSAVADAAATTNTLVPAMAEKGYRKDFAAALTAASCVIGPIIPPSIVMIFYGALMNVSVAALFAGGIVPGLLMAVFLCGYNFWIARRDDHPGGTRESLPPVGPTVLRALPALLIPVTIVAGIVFGLVTPTEAAGIAVAITLVLVFAYAMMDRNSVGTALRKTTRLTSESVERTVMLTGSIFMILFAAAVFGYLMGLLQVPEQIASWVQSAGLNNTSYFLLASGIMFLAGMVMDVSMALVLLVPVLIPAAIAGGADPVHVGVVSCLNLTLGLISPPFGGCLMVISTASGVNYLRLSLAILPFLMVQLVLLILLILLPEITLALPRALGLIR</sequence>
<keyword evidence="6 7" id="KW-0472">Membrane</keyword>
<keyword evidence="3 7" id="KW-0997">Cell inner membrane</keyword>
<comment type="caution">
    <text evidence="7">Lacks conserved residue(s) required for the propagation of feature annotation.</text>
</comment>
<feature type="transmembrane region" description="Helical" evidence="7">
    <location>
        <begin position="213"/>
        <end position="235"/>
    </location>
</feature>
<evidence type="ECO:0000256" key="5">
    <source>
        <dbReference type="ARBA" id="ARBA00022989"/>
    </source>
</evidence>
<feature type="transmembrane region" description="Helical" evidence="7">
    <location>
        <begin position="404"/>
        <end position="424"/>
    </location>
</feature>
<dbReference type="OrthoDB" id="9790209at2"/>
<dbReference type="PANTHER" id="PTHR33362">
    <property type="entry name" value="SIALIC ACID TRAP TRANSPORTER PERMEASE PROTEIN SIAT-RELATED"/>
    <property type="match status" value="1"/>
</dbReference>
<comment type="similarity">
    <text evidence="7">Belongs to the TRAP transporter large permease family.</text>
</comment>
<dbReference type="GO" id="GO:0005886">
    <property type="term" value="C:plasma membrane"/>
    <property type="evidence" value="ECO:0007669"/>
    <property type="project" value="UniProtKB-SubCell"/>
</dbReference>
<dbReference type="GO" id="GO:0022857">
    <property type="term" value="F:transmembrane transporter activity"/>
    <property type="evidence" value="ECO:0007669"/>
    <property type="project" value="UniProtKB-UniRule"/>
</dbReference>
<organism evidence="9 10">
    <name type="scientific">Aliishimia ponticola</name>
    <dbReference type="NCBI Taxonomy" id="2499833"/>
    <lineage>
        <taxon>Bacteria</taxon>
        <taxon>Pseudomonadati</taxon>
        <taxon>Pseudomonadota</taxon>
        <taxon>Alphaproteobacteria</taxon>
        <taxon>Rhodobacterales</taxon>
        <taxon>Paracoccaceae</taxon>
        <taxon>Aliishimia</taxon>
    </lineage>
</organism>
<evidence type="ECO:0000256" key="1">
    <source>
        <dbReference type="ARBA" id="ARBA00004429"/>
    </source>
</evidence>
<reference evidence="9 10" key="1">
    <citation type="submission" date="2019-04" db="EMBL/GenBank/DDBJ databases">
        <title>Shimia ponticola sp. nov., isolated from seawater.</title>
        <authorList>
            <person name="Kim Y.-O."/>
            <person name="Yoon J.-H."/>
        </authorList>
    </citation>
    <scope>NUCLEOTIDE SEQUENCE [LARGE SCALE GENOMIC DNA]</scope>
    <source>
        <strain evidence="9 10">MYP11</strain>
    </source>
</reference>
<evidence type="ECO:0000256" key="7">
    <source>
        <dbReference type="RuleBase" id="RU369079"/>
    </source>
</evidence>
<feature type="transmembrane region" description="Helical" evidence="7">
    <location>
        <begin position="283"/>
        <end position="306"/>
    </location>
</feature>
<keyword evidence="5 7" id="KW-1133">Transmembrane helix</keyword>
<accession>A0A4V3XK99</accession>
<name>A0A4V3XK99_9RHOB</name>
<dbReference type="EMBL" id="SRKY01000003">
    <property type="protein sequence ID" value="THH36143.1"/>
    <property type="molecule type" value="Genomic_DNA"/>
</dbReference>
<gene>
    <name evidence="9" type="ORF">E4Z66_13910</name>
</gene>
<protein>
    <recommendedName>
        <fullName evidence="7">TRAP transporter large permease protein</fullName>
    </recommendedName>
</protein>
<comment type="caution">
    <text evidence="9">The sequence shown here is derived from an EMBL/GenBank/DDBJ whole genome shotgun (WGS) entry which is preliminary data.</text>
</comment>
<dbReference type="NCBIfam" id="TIGR00786">
    <property type="entry name" value="dctM"/>
    <property type="match status" value="1"/>
</dbReference>
<evidence type="ECO:0000313" key="10">
    <source>
        <dbReference type="Proteomes" id="UP000306602"/>
    </source>
</evidence>
<dbReference type="InterPro" id="IPR010656">
    <property type="entry name" value="DctM"/>
</dbReference>
<dbReference type="Proteomes" id="UP000306602">
    <property type="component" value="Unassembled WGS sequence"/>
</dbReference>
<feature type="transmembrane region" description="Helical" evidence="7">
    <location>
        <begin position="136"/>
        <end position="162"/>
    </location>
</feature>
<feature type="transmembrane region" description="Helical" evidence="7">
    <location>
        <begin position="168"/>
        <end position="192"/>
    </location>
</feature>
<comment type="subunit">
    <text evidence="7">The complex comprises the extracytoplasmic solute receptor protein and the two transmembrane proteins.</text>
</comment>
<evidence type="ECO:0000256" key="3">
    <source>
        <dbReference type="ARBA" id="ARBA00022519"/>
    </source>
</evidence>
<dbReference type="InterPro" id="IPR004681">
    <property type="entry name" value="TRAP_DctM"/>
</dbReference>
<evidence type="ECO:0000256" key="4">
    <source>
        <dbReference type="ARBA" id="ARBA00022692"/>
    </source>
</evidence>
<evidence type="ECO:0000256" key="6">
    <source>
        <dbReference type="ARBA" id="ARBA00023136"/>
    </source>
</evidence>
<dbReference type="Pfam" id="PF06808">
    <property type="entry name" value="DctM"/>
    <property type="match status" value="1"/>
</dbReference>
<comment type="function">
    <text evidence="7">Part of the tripartite ATP-independent periplasmic (TRAP) transport system.</text>
</comment>
<keyword evidence="10" id="KW-1185">Reference proteome</keyword>